<keyword evidence="3 8" id="KW-1134">Transmembrane beta strand</keyword>
<protein>
    <submittedName>
        <fullName evidence="13">TonB-dependent siderophore receptor</fullName>
    </submittedName>
</protein>
<evidence type="ECO:0000256" key="3">
    <source>
        <dbReference type="ARBA" id="ARBA00022452"/>
    </source>
</evidence>
<keyword evidence="14" id="KW-1185">Reference proteome</keyword>
<keyword evidence="2 8" id="KW-0813">Transport</keyword>
<keyword evidence="7 8" id="KW-0998">Cell outer membrane</keyword>
<dbReference type="Pfam" id="PF11741">
    <property type="entry name" value="AMIN"/>
    <property type="match status" value="1"/>
</dbReference>
<dbReference type="Gene3D" id="2.40.170.20">
    <property type="entry name" value="TonB-dependent receptor, beta-barrel domain"/>
    <property type="match status" value="1"/>
</dbReference>
<proteinExistence type="inferred from homology"/>
<dbReference type="InterPro" id="IPR000531">
    <property type="entry name" value="Beta-barrel_TonB"/>
</dbReference>
<feature type="domain" description="TonB-dependent receptor plug" evidence="11">
    <location>
        <begin position="163"/>
        <end position="265"/>
    </location>
</feature>
<accession>A0A6N8FNL9</accession>
<dbReference type="SUPFAM" id="SSF56935">
    <property type="entry name" value="Porins"/>
    <property type="match status" value="1"/>
</dbReference>
<gene>
    <name evidence="13" type="ORF">BWI75_00310</name>
</gene>
<keyword evidence="4 8" id="KW-0812">Transmembrane</keyword>
<evidence type="ECO:0000256" key="9">
    <source>
        <dbReference type="RuleBase" id="RU003357"/>
    </source>
</evidence>
<dbReference type="InterPro" id="IPR037066">
    <property type="entry name" value="Plug_dom_sf"/>
</dbReference>
<organism evidence="13 14">
    <name type="scientific">Gloeocapsopsis dulcis AAB1 = 1H9</name>
    <dbReference type="NCBI Taxonomy" id="1433147"/>
    <lineage>
        <taxon>Bacteria</taxon>
        <taxon>Bacillati</taxon>
        <taxon>Cyanobacteriota</taxon>
        <taxon>Cyanophyceae</taxon>
        <taxon>Oscillatoriophycideae</taxon>
        <taxon>Chroococcales</taxon>
        <taxon>Chroococcaceae</taxon>
        <taxon>Gloeocapsopsis</taxon>
        <taxon>Gloeocapsopsis dulcis</taxon>
    </lineage>
</organism>
<dbReference type="PANTHER" id="PTHR30069">
    <property type="entry name" value="TONB-DEPENDENT OUTER MEMBRANE RECEPTOR"/>
    <property type="match status" value="1"/>
</dbReference>
<dbReference type="PANTHER" id="PTHR30069:SF42">
    <property type="entry name" value="FERRIC AEROBACTIN RECEPTOR"/>
    <property type="match status" value="1"/>
</dbReference>
<keyword evidence="6 8" id="KW-0472">Membrane</keyword>
<dbReference type="GO" id="GO:0009279">
    <property type="term" value="C:cell outer membrane"/>
    <property type="evidence" value="ECO:0007669"/>
    <property type="project" value="UniProtKB-SubCell"/>
</dbReference>
<dbReference type="PROSITE" id="PS52016">
    <property type="entry name" value="TONB_DEPENDENT_REC_3"/>
    <property type="match status" value="1"/>
</dbReference>
<keyword evidence="5 9" id="KW-0798">TonB box</keyword>
<dbReference type="RefSeq" id="WP_105220331.1">
    <property type="nucleotide sequence ID" value="NZ_CAWNSU010000059.1"/>
</dbReference>
<evidence type="ECO:0000259" key="11">
    <source>
        <dbReference type="Pfam" id="PF07715"/>
    </source>
</evidence>
<evidence type="ECO:0000256" key="5">
    <source>
        <dbReference type="ARBA" id="ARBA00023077"/>
    </source>
</evidence>
<dbReference type="Gene3D" id="2.170.130.10">
    <property type="entry name" value="TonB-dependent receptor, plug domain"/>
    <property type="match status" value="1"/>
</dbReference>
<evidence type="ECO:0000256" key="1">
    <source>
        <dbReference type="ARBA" id="ARBA00004571"/>
    </source>
</evidence>
<keyword evidence="13" id="KW-0675">Receptor</keyword>
<feature type="domain" description="AMIN" evidence="12">
    <location>
        <begin position="31"/>
        <end position="127"/>
    </location>
</feature>
<evidence type="ECO:0000256" key="4">
    <source>
        <dbReference type="ARBA" id="ARBA00022692"/>
    </source>
</evidence>
<dbReference type="InterPro" id="IPR012910">
    <property type="entry name" value="Plug_dom"/>
</dbReference>
<dbReference type="InterPro" id="IPR036942">
    <property type="entry name" value="Beta-barrel_TonB_sf"/>
</dbReference>
<evidence type="ECO:0000256" key="2">
    <source>
        <dbReference type="ARBA" id="ARBA00022448"/>
    </source>
</evidence>
<dbReference type="EMBL" id="NAPY01000001">
    <property type="protein sequence ID" value="MUL34841.1"/>
    <property type="molecule type" value="Genomic_DNA"/>
</dbReference>
<dbReference type="CDD" id="cd01347">
    <property type="entry name" value="ligand_gated_channel"/>
    <property type="match status" value="1"/>
</dbReference>
<dbReference type="Pfam" id="PF00593">
    <property type="entry name" value="TonB_dep_Rec_b-barrel"/>
    <property type="match status" value="1"/>
</dbReference>
<reference evidence="13 14" key="1">
    <citation type="journal article" date="2019" name="Front. Microbiol.">
        <title>Genomic Features for Desiccation Tolerance and Sugar Biosynthesis in the Extremophile Gloeocapsopsis sp. UTEX B3054.</title>
        <authorList>
            <person name="Urrejola C."/>
            <person name="Alcorta J."/>
            <person name="Salas L."/>
            <person name="Vasquez M."/>
            <person name="Polz M.F."/>
            <person name="Vicuna R."/>
            <person name="Diez B."/>
        </authorList>
    </citation>
    <scope>NUCLEOTIDE SEQUENCE [LARGE SCALE GENOMIC DNA]</scope>
    <source>
        <strain evidence="13 14">1H9</strain>
    </source>
</reference>
<dbReference type="Pfam" id="PF07715">
    <property type="entry name" value="Plug"/>
    <property type="match status" value="1"/>
</dbReference>
<dbReference type="AlphaFoldDB" id="A0A6N8FNL9"/>
<dbReference type="GO" id="GO:0015344">
    <property type="term" value="F:siderophore uptake transmembrane transporter activity"/>
    <property type="evidence" value="ECO:0007669"/>
    <property type="project" value="TreeGrafter"/>
</dbReference>
<evidence type="ECO:0000256" key="6">
    <source>
        <dbReference type="ARBA" id="ARBA00023136"/>
    </source>
</evidence>
<comment type="similarity">
    <text evidence="8 9">Belongs to the TonB-dependent receptor family.</text>
</comment>
<evidence type="ECO:0000256" key="7">
    <source>
        <dbReference type="ARBA" id="ARBA00023237"/>
    </source>
</evidence>
<comment type="subcellular location">
    <subcellularLocation>
        <location evidence="1 8">Cell outer membrane</location>
        <topology evidence="1 8">Multi-pass membrane protein</topology>
    </subcellularLocation>
</comment>
<dbReference type="InterPro" id="IPR039426">
    <property type="entry name" value="TonB-dep_rcpt-like"/>
</dbReference>
<evidence type="ECO:0000259" key="12">
    <source>
        <dbReference type="Pfam" id="PF11741"/>
    </source>
</evidence>
<comment type="caution">
    <text evidence="13">The sequence shown here is derived from an EMBL/GenBank/DDBJ whole genome shotgun (WGS) entry which is preliminary data.</text>
</comment>
<evidence type="ECO:0000313" key="14">
    <source>
        <dbReference type="Proteomes" id="UP000441797"/>
    </source>
</evidence>
<dbReference type="Proteomes" id="UP000441797">
    <property type="component" value="Unassembled WGS sequence"/>
</dbReference>
<evidence type="ECO:0000259" key="10">
    <source>
        <dbReference type="Pfam" id="PF00593"/>
    </source>
</evidence>
<evidence type="ECO:0000256" key="8">
    <source>
        <dbReference type="PROSITE-ProRule" id="PRU01360"/>
    </source>
</evidence>
<dbReference type="OrthoDB" id="427542at2"/>
<evidence type="ECO:0000313" key="13">
    <source>
        <dbReference type="EMBL" id="MUL34841.1"/>
    </source>
</evidence>
<dbReference type="GO" id="GO:0044718">
    <property type="term" value="P:siderophore transmembrane transport"/>
    <property type="evidence" value="ECO:0007669"/>
    <property type="project" value="TreeGrafter"/>
</dbReference>
<dbReference type="InterPro" id="IPR021731">
    <property type="entry name" value="AMIN_dom"/>
</dbReference>
<feature type="domain" description="TonB-dependent receptor-like beta-barrel" evidence="10">
    <location>
        <begin position="362"/>
        <end position="789"/>
    </location>
</feature>
<name>A0A6N8FNL9_9CHRO</name>
<sequence length="824" mass="89693">MNPLNSFLIATGVAIAVIQPARADVVQVTGIQLNPTDVGVEIIIETADNTAPQTFTSRDNQTLLVDISNTQLRLPQGNQFREDNPIAGISAIEIVPLEPNSVRISIVGETTLPTAQVDAIDRGLVVSVTPTDANTQALTPELPTEDPEIEITVTATRTEENVTDVPRSVTVINREQLEQQRRVTRDLGEILGKLVPGLAPPTQSASNFGQSLRGRNVLVLIDGIPQSTSRNVQRDFRTIDPTAIERIEVLRGPTAIYGDGATGGVINIITRTATEQRLVSTSELGISNSLTRFEDSVGYNLQHSISGTEGNFDYLVSAAFGGNGGFFDAQGDRIPPDPNAQGGIADTETINILGKVGANFGEQRLQLSFNHFYERQDTNFTSDPAVNTLPGREKARALGGLVLDENQGTENTLINLDYRNDNFIGSQLRGQLYYRNYLTRFFPFDARDFVSFGNELIQSRVESEKYGGRLQVESPLFNEGAARLLWGVDYFNEDTSQPVSIYDGATFDASGGLVFAKVGDRPWTPPLQLSSLGLFAQLNWDISDRLLVNGGIRHERAGVDVDDFTTLAGNSIAGGDLDFNATLFNLGAVFFATQEISLFTNFSQGFSLADIGRVLRTAPAGFTVEQLSPEPQRVNNYEIGIRGQWEAVQASLSAFYNQSDLGTTFDTDLNVIRAPERVYGIEAAVDTQLSTNWLLGGTLSWVEGEIDLADNGEYTDLDGFRIPPLKLSAYVQNQTTPGWSNRLQLLFSGGRNPAGDGFGFNEVENYLTVDYISSIQIGTGTLNIGVENLFNAQYFPVVSQVQGINSSYAAARGTTLSIKYAVDW</sequence>